<evidence type="ECO:0000313" key="2">
    <source>
        <dbReference type="EMBL" id="KAK9837390.1"/>
    </source>
</evidence>
<dbReference type="CDD" id="cd14279">
    <property type="entry name" value="CUE"/>
    <property type="match status" value="1"/>
</dbReference>
<feature type="region of interest" description="Disordered" evidence="1">
    <location>
        <begin position="177"/>
        <end position="204"/>
    </location>
</feature>
<gene>
    <name evidence="2" type="ORF">WJX84_004211</name>
</gene>
<comment type="caution">
    <text evidence="2">The sequence shown here is derived from an EMBL/GenBank/DDBJ whole genome shotgun (WGS) entry which is preliminary data.</text>
</comment>
<organism evidence="2 3">
    <name type="scientific">Apatococcus fuscideae</name>
    <dbReference type="NCBI Taxonomy" id="2026836"/>
    <lineage>
        <taxon>Eukaryota</taxon>
        <taxon>Viridiplantae</taxon>
        <taxon>Chlorophyta</taxon>
        <taxon>core chlorophytes</taxon>
        <taxon>Trebouxiophyceae</taxon>
        <taxon>Chlorellales</taxon>
        <taxon>Chlorellaceae</taxon>
        <taxon>Apatococcus</taxon>
    </lineage>
</organism>
<keyword evidence="3" id="KW-1185">Reference proteome</keyword>
<feature type="region of interest" description="Disordered" evidence="1">
    <location>
        <begin position="29"/>
        <end position="83"/>
    </location>
</feature>
<feature type="compositionally biased region" description="Low complexity" evidence="1">
    <location>
        <begin position="29"/>
        <end position="44"/>
    </location>
</feature>
<feature type="compositionally biased region" description="Pro residues" evidence="1">
    <location>
        <begin position="195"/>
        <end position="204"/>
    </location>
</feature>
<proteinExistence type="predicted"/>
<evidence type="ECO:0008006" key="4">
    <source>
        <dbReference type="Google" id="ProtNLM"/>
    </source>
</evidence>
<protein>
    <recommendedName>
        <fullName evidence="4">CUE domain-containing protein</fullName>
    </recommendedName>
</protein>
<accession>A0AAW1RTD7</accession>
<reference evidence="2 3" key="1">
    <citation type="journal article" date="2024" name="Nat. Commun.">
        <title>Phylogenomics reveals the evolutionary origins of lichenization in chlorophyte algae.</title>
        <authorList>
            <person name="Puginier C."/>
            <person name="Libourel C."/>
            <person name="Otte J."/>
            <person name="Skaloud P."/>
            <person name="Haon M."/>
            <person name="Grisel S."/>
            <person name="Petersen M."/>
            <person name="Berrin J.G."/>
            <person name="Delaux P.M."/>
            <person name="Dal Grande F."/>
            <person name="Keller J."/>
        </authorList>
    </citation>
    <scope>NUCLEOTIDE SEQUENCE [LARGE SCALE GENOMIC DNA]</scope>
    <source>
        <strain evidence="2 3">SAG 2523</strain>
    </source>
</reference>
<evidence type="ECO:0000256" key="1">
    <source>
        <dbReference type="SAM" id="MobiDB-lite"/>
    </source>
</evidence>
<dbReference type="AlphaFoldDB" id="A0AAW1RTD7"/>
<dbReference type="Proteomes" id="UP001485043">
    <property type="component" value="Unassembled WGS sequence"/>
</dbReference>
<name>A0AAW1RTD7_9CHLO</name>
<sequence>MFPALARSFLQDVLEQAGDRVLEVLMPTSEEASTTAPTAPTATTFGKEAGLREAVTPPSPRSLQPSWEAYSESSDSPSDPLASLSMEEKVEHLRVSFPSITPEEVMNALDAENGRPDRAAALLQLYVQEDAQEQDAAAVADEEFCRQLMLEESQAKAREEADAKLAKQLLEHEYTQRQAQVVGNPGAWTVNPYQTKPPPPPPPKQVHAMCLRVLNMPFPGTAC</sequence>
<dbReference type="EMBL" id="JALJOV010001954">
    <property type="protein sequence ID" value="KAK9837390.1"/>
    <property type="molecule type" value="Genomic_DNA"/>
</dbReference>
<evidence type="ECO:0000313" key="3">
    <source>
        <dbReference type="Proteomes" id="UP001485043"/>
    </source>
</evidence>
<feature type="compositionally biased region" description="Low complexity" evidence="1">
    <location>
        <begin position="66"/>
        <end position="83"/>
    </location>
</feature>